<keyword evidence="11" id="KW-0539">Nucleus</keyword>
<dbReference type="GO" id="GO:0005783">
    <property type="term" value="C:endoplasmic reticulum"/>
    <property type="evidence" value="ECO:0007669"/>
    <property type="project" value="UniProtKB-SubCell"/>
</dbReference>
<dbReference type="SMART" id="SM00358">
    <property type="entry name" value="DSRM"/>
    <property type="match status" value="4"/>
</dbReference>
<dbReference type="PROSITE" id="PS50137">
    <property type="entry name" value="DS_RBD"/>
    <property type="match status" value="4"/>
</dbReference>
<dbReference type="GO" id="GO:0003725">
    <property type="term" value="F:double-stranded RNA binding"/>
    <property type="evidence" value="ECO:0007669"/>
    <property type="project" value="TreeGrafter"/>
</dbReference>
<keyword evidence="10 14" id="KW-0694">RNA-binding</keyword>
<dbReference type="GO" id="GO:0043025">
    <property type="term" value="C:neuronal cell body"/>
    <property type="evidence" value="ECO:0007669"/>
    <property type="project" value="TreeGrafter"/>
</dbReference>
<evidence type="ECO:0000256" key="13">
    <source>
        <dbReference type="ARBA" id="ARBA00060168"/>
    </source>
</evidence>
<dbReference type="InterPro" id="IPR051740">
    <property type="entry name" value="DRBM-containing_protein"/>
</dbReference>
<dbReference type="GO" id="GO:0098964">
    <property type="term" value="P:anterograde dendritic transport of messenger ribonucleoprotein complex"/>
    <property type="evidence" value="ECO:0007669"/>
    <property type="project" value="TreeGrafter"/>
</dbReference>
<feature type="region of interest" description="Disordered" evidence="15">
    <location>
        <begin position="445"/>
        <end position="472"/>
    </location>
</feature>
<feature type="domain" description="DRBM" evidence="16">
    <location>
        <begin position="119"/>
        <end position="205"/>
    </location>
</feature>
<accession>A0A8C6M0N5</accession>
<evidence type="ECO:0000256" key="1">
    <source>
        <dbReference type="ARBA" id="ARBA00004240"/>
    </source>
</evidence>
<dbReference type="InterPro" id="IPR044464">
    <property type="entry name" value="STAU2_DSRM_2"/>
</dbReference>
<reference evidence="17" key="1">
    <citation type="submission" date="2014-08" db="EMBL/GenBank/DDBJ databases">
        <authorList>
            <person name="Senf B."/>
            <person name="Petzold A."/>
            <person name="Downie B.R."/>
            <person name="Koch P."/>
            <person name="Platzer M."/>
        </authorList>
    </citation>
    <scope>NUCLEOTIDE SEQUENCE [LARGE SCALE GENOMIC DNA]</scope>
    <source>
        <strain evidence="17">GRZ</strain>
    </source>
</reference>
<evidence type="ECO:0000256" key="6">
    <source>
        <dbReference type="ARBA" id="ARBA00022553"/>
    </source>
</evidence>
<proteinExistence type="predicted"/>
<dbReference type="FunFam" id="3.30.160.20:FF:000057">
    <property type="entry name" value="Double-stranded RNA-binding protein Staufen homolog 2"/>
    <property type="match status" value="1"/>
</dbReference>
<dbReference type="GO" id="GO:0035418">
    <property type="term" value="P:protein localization to synapse"/>
    <property type="evidence" value="ECO:0007669"/>
    <property type="project" value="TreeGrafter"/>
</dbReference>
<evidence type="ECO:0000259" key="16">
    <source>
        <dbReference type="PROSITE" id="PS50137"/>
    </source>
</evidence>
<dbReference type="GO" id="GO:0005730">
    <property type="term" value="C:nucleolus"/>
    <property type="evidence" value="ECO:0007669"/>
    <property type="project" value="UniProtKB-SubCell"/>
</dbReference>
<evidence type="ECO:0000256" key="7">
    <source>
        <dbReference type="ARBA" id="ARBA00022701"/>
    </source>
</evidence>
<evidence type="ECO:0000256" key="4">
    <source>
        <dbReference type="ARBA" id="ARBA00022448"/>
    </source>
</evidence>
<protein>
    <recommendedName>
        <fullName evidence="12">Double-stranded RNA-binding protein Staufen homolog 2</fullName>
    </recommendedName>
</protein>
<dbReference type="AlphaFoldDB" id="A0A8C6M0N5"/>
<evidence type="ECO:0000256" key="14">
    <source>
        <dbReference type="PROSITE-ProRule" id="PRU00266"/>
    </source>
</evidence>
<dbReference type="GO" id="GO:0003729">
    <property type="term" value="F:mRNA binding"/>
    <property type="evidence" value="ECO:0007669"/>
    <property type="project" value="TreeGrafter"/>
</dbReference>
<evidence type="ECO:0000256" key="5">
    <source>
        <dbReference type="ARBA" id="ARBA00022490"/>
    </source>
</evidence>
<feature type="domain" description="DRBM" evidence="16">
    <location>
        <begin position="231"/>
        <end position="298"/>
    </location>
</feature>
<evidence type="ECO:0000256" key="8">
    <source>
        <dbReference type="ARBA" id="ARBA00022737"/>
    </source>
</evidence>
<gene>
    <name evidence="17" type="primary">STAU2</name>
    <name evidence="17" type="synonym">stau2</name>
</gene>
<dbReference type="CDD" id="cd19882">
    <property type="entry name" value="DSRM_STAU2_rpt2"/>
    <property type="match status" value="1"/>
</dbReference>
<keyword evidence="4" id="KW-0813">Transport</keyword>
<feature type="domain" description="DRBM" evidence="16">
    <location>
        <begin position="331"/>
        <end position="399"/>
    </location>
</feature>
<dbReference type="FunFam" id="3.30.160.20:FF:000013">
    <property type="entry name" value="double-stranded RNA-binding protein Staufen homolog 2 isoform X3"/>
    <property type="match status" value="1"/>
</dbReference>
<dbReference type="FunFam" id="3.30.160.20:FF:000024">
    <property type="entry name" value="double-stranded RNA-binding protein Staufen homolog 1 isoform X1"/>
    <property type="match status" value="1"/>
</dbReference>
<evidence type="ECO:0000256" key="15">
    <source>
        <dbReference type="SAM" id="MobiDB-lite"/>
    </source>
</evidence>
<keyword evidence="5" id="KW-0963">Cytoplasm</keyword>
<dbReference type="Ensembl" id="ENSNFUT00015028090.1">
    <property type="protein sequence ID" value="ENSNFUP00015026885.1"/>
    <property type="gene ID" value="ENSNFUG00015012985.1"/>
</dbReference>
<reference evidence="17" key="2">
    <citation type="submission" date="2025-08" db="UniProtKB">
        <authorList>
            <consortium name="Ensembl"/>
        </authorList>
    </citation>
    <scope>IDENTIFICATION</scope>
</reference>
<evidence type="ECO:0000256" key="3">
    <source>
        <dbReference type="ARBA" id="ARBA00004604"/>
    </source>
</evidence>
<dbReference type="CDD" id="cd19880">
    <property type="entry name" value="DSRM_STAU2_rpt1"/>
    <property type="match status" value="1"/>
</dbReference>
<reference evidence="17" key="3">
    <citation type="submission" date="2025-09" db="UniProtKB">
        <authorList>
            <consortium name="Ensembl"/>
        </authorList>
    </citation>
    <scope>IDENTIFICATION</scope>
</reference>
<name>A0A8C6M0N5_NOTFU</name>
<keyword evidence="7" id="KW-0493">Microtubule</keyword>
<dbReference type="GeneTree" id="ENSGT00940000154977"/>
<feature type="compositionally biased region" description="Basic and acidic residues" evidence="15">
    <location>
        <begin position="216"/>
        <end position="228"/>
    </location>
</feature>
<dbReference type="GO" id="GO:0032839">
    <property type="term" value="C:dendrite cytoplasm"/>
    <property type="evidence" value="ECO:0007669"/>
    <property type="project" value="GOC"/>
</dbReference>
<dbReference type="Pfam" id="PF16482">
    <property type="entry name" value="Staufen_C"/>
    <property type="match status" value="1"/>
</dbReference>
<dbReference type="Gene3D" id="3.30.160.20">
    <property type="match status" value="5"/>
</dbReference>
<evidence type="ECO:0000313" key="18">
    <source>
        <dbReference type="Proteomes" id="UP000694548"/>
    </source>
</evidence>
<feature type="domain" description="DRBM" evidence="16">
    <location>
        <begin position="32"/>
        <end position="99"/>
    </location>
</feature>
<dbReference type="InterPro" id="IPR014720">
    <property type="entry name" value="dsRBD_dom"/>
</dbReference>
<sequence>MCWPNTIKVEEVPPSALSQRKAQNMANPKEKTPMCLVNELARFNRIQPQYKLLNERGPAHAKIFTVQLTLGEQVWEAEGTSIKKAQHSTAAKALSESVLPRPAPRSPKADVNSNPGSITPTVELNGLAMKRGEPAIYRPLDPKPMPNYRANYNFRGMINQRYHYPVPKIFYVQLSVGSREFIGEGRTRQAARHNAAMKALQALRNEPIPERPPQSPEEKTEVQEGTDASKSEISLVYEIALKRNLSVNFEVLKESGPPHMKSFLTRVTVGEFAAEGEGNSKKLSKKRAALTILQDLKKLPFIPTVEKPKTHYKKRTKTILKTAPDYGQGMNPISRLAQIQQAKKEKEPEYQLLSERGMPRRREFVMQVKVNNEVATGTGPNKKVAKRNAAEAMLLQLGYKASTVPQSPSEMDNKGWNGQKASFTEATSNTQKGLLHLSPDVYQEMEASRKQNSSAPRNAPYYSGSPSSTSPTATMARELLLNGQAPQSPTADGSVPMKGKNMACGVSVQPAQQLDYLAHIQGFQVQYSDAQSGKENVTYLTLSPVQMTFHGTGSTLQASHDQVGVCATMEDCAKISESTAFVSNLVP</sequence>
<dbReference type="GO" id="GO:0010494">
    <property type="term" value="C:cytoplasmic stress granule"/>
    <property type="evidence" value="ECO:0007669"/>
    <property type="project" value="TreeGrafter"/>
</dbReference>
<keyword evidence="9" id="KW-0256">Endoplasmic reticulum</keyword>
<keyword evidence="6" id="KW-0597">Phosphoprotein</keyword>
<evidence type="ECO:0000313" key="17">
    <source>
        <dbReference type="Ensembl" id="ENSNFUP00015026885.1"/>
    </source>
</evidence>
<evidence type="ECO:0000256" key="12">
    <source>
        <dbReference type="ARBA" id="ARBA00024122"/>
    </source>
</evidence>
<feature type="region of interest" description="Disordered" evidence="15">
    <location>
        <begin position="203"/>
        <end position="228"/>
    </location>
</feature>
<comment type="function">
    <text evidence="13">RNA-binding protein required for the microtubule-dependent transport of neuronal RNA from the cell body to the dendrite. As protein synthesis occurs within the dendrite, the localization of specific mRNAs to dendrites may be a prerequisite for neurite outgrowth and plasticity at sites distant from the cell body.</text>
</comment>
<dbReference type="PANTHER" id="PTHR46054">
    <property type="entry name" value="MATERNAL EFFECT PROTEIN STAUFEN"/>
    <property type="match status" value="1"/>
</dbReference>
<dbReference type="FunFam" id="3.30.160.20:FF:000007">
    <property type="entry name" value="Double-stranded RNA-binding protein Staufen homolog 1"/>
    <property type="match status" value="1"/>
</dbReference>
<feature type="compositionally biased region" description="Low complexity" evidence="15">
    <location>
        <begin position="459"/>
        <end position="472"/>
    </location>
</feature>
<dbReference type="CDD" id="cd19886">
    <property type="entry name" value="DSRM_STAU2_rpt4"/>
    <property type="match status" value="1"/>
</dbReference>
<dbReference type="Proteomes" id="UP000694548">
    <property type="component" value="Chromosome sgr08"/>
</dbReference>
<organism evidence="17 18">
    <name type="scientific">Nothobranchius furzeri</name>
    <name type="common">Turquoise killifish</name>
    <dbReference type="NCBI Taxonomy" id="105023"/>
    <lineage>
        <taxon>Eukaryota</taxon>
        <taxon>Metazoa</taxon>
        <taxon>Chordata</taxon>
        <taxon>Craniata</taxon>
        <taxon>Vertebrata</taxon>
        <taxon>Euteleostomi</taxon>
        <taxon>Actinopterygii</taxon>
        <taxon>Neopterygii</taxon>
        <taxon>Teleostei</taxon>
        <taxon>Neoteleostei</taxon>
        <taxon>Acanthomorphata</taxon>
        <taxon>Ovalentaria</taxon>
        <taxon>Atherinomorphae</taxon>
        <taxon>Cyprinodontiformes</taxon>
        <taxon>Nothobranchiidae</taxon>
        <taxon>Nothobranchius</taxon>
    </lineage>
</organism>
<evidence type="ECO:0000256" key="11">
    <source>
        <dbReference type="ARBA" id="ARBA00023242"/>
    </source>
</evidence>
<dbReference type="GO" id="GO:0005886">
    <property type="term" value="C:plasma membrane"/>
    <property type="evidence" value="ECO:0007669"/>
    <property type="project" value="TreeGrafter"/>
</dbReference>
<evidence type="ECO:0000256" key="9">
    <source>
        <dbReference type="ARBA" id="ARBA00022824"/>
    </source>
</evidence>
<keyword evidence="8" id="KW-0677">Repeat</keyword>
<dbReference type="GO" id="GO:0005874">
    <property type="term" value="C:microtubule"/>
    <property type="evidence" value="ECO:0007669"/>
    <property type="project" value="UniProtKB-KW"/>
</dbReference>
<dbReference type="InterPro" id="IPR044473">
    <property type="entry name" value="STAU2_DSRM_3"/>
</dbReference>
<evidence type="ECO:0000256" key="2">
    <source>
        <dbReference type="ARBA" id="ARBA00004496"/>
    </source>
</evidence>
<dbReference type="SUPFAM" id="SSF54768">
    <property type="entry name" value="dsRNA-binding domain-like"/>
    <property type="match status" value="4"/>
</dbReference>
<dbReference type="InterPro" id="IPR044476">
    <property type="entry name" value="STAU2_DSRM_1"/>
</dbReference>
<dbReference type="InterPro" id="IPR032478">
    <property type="entry name" value="Staufen_C"/>
</dbReference>
<dbReference type="CDD" id="cd19884">
    <property type="entry name" value="DSRM_STAU2_rpt3"/>
    <property type="match status" value="1"/>
</dbReference>
<dbReference type="Pfam" id="PF00035">
    <property type="entry name" value="dsrm"/>
    <property type="match status" value="4"/>
</dbReference>
<dbReference type="PANTHER" id="PTHR46054:SF1">
    <property type="entry name" value="DOUBLE-STRANDED RNA-BINDING PROTEIN STAUFEN HOMOLOG 2"/>
    <property type="match status" value="1"/>
</dbReference>
<feature type="region of interest" description="Disordered" evidence="15">
    <location>
        <begin position="93"/>
        <end position="118"/>
    </location>
</feature>
<dbReference type="GO" id="GO:0008298">
    <property type="term" value="P:intracellular mRNA localization"/>
    <property type="evidence" value="ECO:0007669"/>
    <property type="project" value="TreeGrafter"/>
</dbReference>
<dbReference type="GO" id="GO:0007281">
    <property type="term" value="P:germ cell development"/>
    <property type="evidence" value="ECO:0007669"/>
    <property type="project" value="TreeGrafter"/>
</dbReference>
<keyword evidence="18" id="KW-1185">Reference proteome</keyword>
<evidence type="ECO:0000256" key="10">
    <source>
        <dbReference type="ARBA" id="ARBA00022884"/>
    </source>
</evidence>
<comment type="subcellular location">
    <subcellularLocation>
        <location evidence="2">Cytoplasm</location>
    </subcellularLocation>
    <subcellularLocation>
        <location evidence="1">Endoplasmic reticulum</location>
    </subcellularLocation>
    <subcellularLocation>
        <location evidence="3">Nucleus</location>
        <location evidence="3">Nucleolus</location>
    </subcellularLocation>
</comment>
<dbReference type="InterPro" id="IPR044474">
    <property type="entry name" value="STAU2_DSRM_4"/>
</dbReference>